<proteinExistence type="predicted"/>
<name>A0A2K9EL26_9FIRM</name>
<dbReference type="Proteomes" id="UP000233534">
    <property type="component" value="Chromosome"/>
</dbReference>
<organism evidence="3 4">
    <name type="scientific">Acetivibrio saccincola</name>
    <dbReference type="NCBI Taxonomy" id="1677857"/>
    <lineage>
        <taxon>Bacteria</taxon>
        <taxon>Bacillati</taxon>
        <taxon>Bacillota</taxon>
        <taxon>Clostridia</taxon>
        <taxon>Eubacteriales</taxon>
        <taxon>Oscillospiraceae</taxon>
        <taxon>Acetivibrio</taxon>
    </lineage>
</organism>
<dbReference type="KEGG" id="hsc:HVS_06775"/>
<gene>
    <name evidence="3" type="ORF">HVS_06775</name>
</gene>
<reference evidence="3 4" key="1">
    <citation type="submission" date="2017-12" db="EMBL/GenBank/DDBJ databases">
        <title>Complete genome sequence of Herbivorax saccincola GGR1, a novel Cellulosome-producing hydrolytic bacterium in a thermophilic biogas plant, established by Illumina and Nanopore MinION sequencing.</title>
        <authorList>
            <person name="Pechtl A."/>
            <person name="Ruckert C."/>
            <person name="Koeck D.E."/>
            <person name="Maus I."/>
            <person name="Winkler A."/>
            <person name="Kalinowski J."/>
            <person name="Puhler A."/>
            <person name="Schwarz W.W."/>
            <person name="Zverlov V.V."/>
            <person name="Schluter A."/>
            <person name="Liebl W."/>
        </authorList>
    </citation>
    <scope>NUCLEOTIDE SEQUENCE [LARGE SCALE GENOMIC DNA]</scope>
    <source>
        <strain evidence="4">SR1</strain>
    </source>
</reference>
<accession>A0A2K9EL26</accession>
<sequence>MSERLWKSRITLFVKITNIHSRYIWLEVKILRDPDVEAIFKFIKPEDGGRKLCVSGYRPVHKVCENYLTTGIHHYYDKDIVYPGEFIWGTITFITPEYYPNCLWKGKIITIQEGRKIVGYAEIVKIFNEILRSDNKTEHDNGV</sequence>
<dbReference type="EMBL" id="CP025197">
    <property type="protein sequence ID" value="AUG57281.1"/>
    <property type="molecule type" value="Genomic_DNA"/>
</dbReference>
<dbReference type="GO" id="GO:0005525">
    <property type="term" value="F:GTP binding"/>
    <property type="evidence" value="ECO:0007669"/>
    <property type="project" value="UniProtKB-KW"/>
</dbReference>
<keyword evidence="4" id="KW-1185">Reference proteome</keyword>
<dbReference type="RefSeq" id="WP_207654805.1">
    <property type="nucleotide sequence ID" value="NZ_CP025197.1"/>
</dbReference>
<dbReference type="SUPFAM" id="SSF50465">
    <property type="entry name" value="EF-Tu/eEF-1alpha/eIF2-gamma C-terminal domain"/>
    <property type="match status" value="1"/>
</dbReference>
<dbReference type="Gene3D" id="2.40.30.10">
    <property type="entry name" value="Translation factors"/>
    <property type="match status" value="1"/>
</dbReference>
<evidence type="ECO:0000256" key="1">
    <source>
        <dbReference type="ARBA" id="ARBA00022741"/>
    </source>
</evidence>
<evidence type="ECO:0000313" key="3">
    <source>
        <dbReference type="EMBL" id="AUG57281.1"/>
    </source>
</evidence>
<evidence type="ECO:0000256" key="2">
    <source>
        <dbReference type="ARBA" id="ARBA00023134"/>
    </source>
</evidence>
<protein>
    <recommendedName>
        <fullName evidence="5">Elongation factor Tu</fullName>
    </recommendedName>
</protein>
<keyword evidence="2" id="KW-0342">GTP-binding</keyword>
<keyword evidence="1" id="KW-0547">Nucleotide-binding</keyword>
<dbReference type="InterPro" id="IPR009001">
    <property type="entry name" value="Transl_elong_EF1A/Init_IF2_C"/>
</dbReference>
<dbReference type="AlphaFoldDB" id="A0A2K9EL26"/>
<evidence type="ECO:0008006" key="5">
    <source>
        <dbReference type="Google" id="ProtNLM"/>
    </source>
</evidence>
<evidence type="ECO:0000313" key="4">
    <source>
        <dbReference type="Proteomes" id="UP000233534"/>
    </source>
</evidence>